<comment type="caution">
    <text evidence="2">The sequence shown here is derived from an EMBL/GenBank/DDBJ whole genome shotgun (WGS) entry which is preliminary data.</text>
</comment>
<keyword evidence="1" id="KW-0472">Membrane</keyword>
<accession>A0A2I1HC34</accession>
<proteinExistence type="predicted"/>
<evidence type="ECO:0000313" key="2">
    <source>
        <dbReference type="EMBL" id="PKY56442.1"/>
    </source>
</evidence>
<evidence type="ECO:0000256" key="1">
    <source>
        <dbReference type="SAM" id="Phobius"/>
    </source>
</evidence>
<keyword evidence="1" id="KW-0812">Transmembrane</keyword>
<dbReference type="Proteomes" id="UP000234323">
    <property type="component" value="Unassembled WGS sequence"/>
</dbReference>
<keyword evidence="3" id="KW-1185">Reference proteome</keyword>
<reference evidence="2 3" key="1">
    <citation type="submission" date="2015-10" db="EMBL/GenBank/DDBJ databases">
        <title>Genome analyses suggest a sexual origin of heterokaryosis in a supposedly ancient asexual fungus.</title>
        <authorList>
            <person name="Ropars J."/>
            <person name="Sedzielewska K."/>
            <person name="Noel J."/>
            <person name="Charron P."/>
            <person name="Farinelli L."/>
            <person name="Marton T."/>
            <person name="Kruger M."/>
            <person name="Pelin A."/>
            <person name="Brachmann A."/>
            <person name="Corradi N."/>
        </authorList>
    </citation>
    <scope>NUCLEOTIDE SEQUENCE [LARGE SCALE GENOMIC DNA]</scope>
    <source>
        <strain evidence="2 3">A4</strain>
    </source>
</reference>
<gene>
    <name evidence="2" type="ORF">RhiirA4_476740</name>
</gene>
<feature type="transmembrane region" description="Helical" evidence="1">
    <location>
        <begin position="55"/>
        <end position="73"/>
    </location>
</feature>
<protein>
    <submittedName>
        <fullName evidence="2">Uncharacterized protein</fullName>
    </submittedName>
</protein>
<evidence type="ECO:0000313" key="3">
    <source>
        <dbReference type="Proteomes" id="UP000234323"/>
    </source>
</evidence>
<dbReference type="EMBL" id="LLXI01002184">
    <property type="protein sequence ID" value="PKY56442.1"/>
    <property type="molecule type" value="Genomic_DNA"/>
</dbReference>
<keyword evidence="1" id="KW-1133">Transmembrane helix</keyword>
<sequence length="113" mass="12622">MSTALTVLSLKASYTSITLKIFAVNENQLINRSKSRVLIISYHVVTSSSNITRSYMAILVLYVGFCSNLLPFLNSTLQSHMPILIGLIEIYTTNLRTHKFIPDSAKQLKLSSL</sequence>
<name>A0A2I1HC34_9GLOM</name>
<dbReference type="AlphaFoldDB" id="A0A2I1HC34"/>
<organism evidence="2 3">
    <name type="scientific">Rhizophagus irregularis</name>
    <dbReference type="NCBI Taxonomy" id="588596"/>
    <lineage>
        <taxon>Eukaryota</taxon>
        <taxon>Fungi</taxon>
        <taxon>Fungi incertae sedis</taxon>
        <taxon>Mucoromycota</taxon>
        <taxon>Glomeromycotina</taxon>
        <taxon>Glomeromycetes</taxon>
        <taxon>Glomerales</taxon>
        <taxon>Glomeraceae</taxon>
        <taxon>Rhizophagus</taxon>
    </lineage>
</organism>